<sequence>MNNKLKKLLDYFYQKDFDCKIDTETDILFFSKTENDTKKCIQLDCKIKKECIQLGPGITEYIEVDKVEKILEQVTNKKTYFHYTISGTVNVERGGNLSENFFIIKNESELEAYVQLLDPYYNNYTLPFFKAIPTLQSFNDKVLSVVSFDDYHNYLRGEIGLKAMIIMKLCNNSLYEKYIKYREEGFSNSPNLQNVESKFHQIVKKSFIEFNKLKEMFNRENSLYINPSL</sequence>
<dbReference type="RefSeq" id="WP_088594360.1">
    <property type="nucleotide sequence ID" value="NZ_CP022022.1"/>
</dbReference>
<protein>
    <submittedName>
        <fullName evidence="1">Uncharacterized protein</fullName>
    </submittedName>
</protein>
<dbReference type="AlphaFoldDB" id="A0A1Z4BPY1"/>
<organism evidence="1 2">
    <name type="scientific">Capnocytophaga endodontalis</name>
    <dbReference type="NCBI Taxonomy" id="2708117"/>
    <lineage>
        <taxon>Bacteria</taxon>
        <taxon>Pseudomonadati</taxon>
        <taxon>Bacteroidota</taxon>
        <taxon>Flavobacteriia</taxon>
        <taxon>Flavobacteriales</taxon>
        <taxon>Flavobacteriaceae</taxon>
        <taxon>Capnocytophaga</taxon>
    </lineage>
</organism>
<dbReference type="KEGG" id="capn:CBG49_09855"/>
<dbReference type="EMBL" id="CP022022">
    <property type="protein sequence ID" value="ASF43355.1"/>
    <property type="molecule type" value="Genomic_DNA"/>
</dbReference>
<keyword evidence="2" id="KW-1185">Reference proteome</keyword>
<evidence type="ECO:0000313" key="2">
    <source>
        <dbReference type="Proteomes" id="UP000197007"/>
    </source>
</evidence>
<name>A0A1Z4BPY1_9FLAO</name>
<accession>A0A1Z4BPY1</accession>
<reference evidence="2" key="1">
    <citation type="submission" date="2017-06" db="EMBL/GenBank/DDBJ databases">
        <title>Complete genome sequence of Capnocytophaga sp. KCOM 1579 (=ChDC OS43) isolated from a human refractory periapical abscess lesion.</title>
        <authorList>
            <person name="Kook J.-K."/>
            <person name="Park S.-N."/>
            <person name="Lim Y.K."/>
            <person name="Roh H."/>
        </authorList>
    </citation>
    <scope>NUCLEOTIDE SEQUENCE [LARGE SCALE GENOMIC DNA]</scope>
    <source>
        <strain evidence="2">ChDC OS43</strain>
    </source>
</reference>
<dbReference type="Proteomes" id="UP000197007">
    <property type="component" value="Chromosome"/>
</dbReference>
<proteinExistence type="predicted"/>
<evidence type="ECO:0000313" key="1">
    <source>
        <dbReference type="EMBL" id="ASF43355.1"/>
    </source>
</evidence>
<gene>
    <name evidence="1" type="ORF">CBG49_09855</name>
</gene>